<dbReference type="EMBL" id="BAAARV010000025">
    <property type="protein sequence ID" value="GAA2347425.1"/>
    <property type="molecule type" value="Genomic_DNA"/>
</dbReference>
<evidence type="ECO:0000313" key="2">
    <source>
        <dbReference type="Proteomes" id="UP001501444"/>
    </source>
</evidence>
<comment type="caution">
    <text evidence="1">The sequence shown here is derived from an EMBL/GenBank/DDBJ whole genome shotgun (WGS) entry which is preliminary data.</text>
</comment>
<name>A0ABN3GA98_9ACTN</name>
<dbReference type="RefSeq" id="WP_344613451.1">
    <property type="nucleotide sequence ID" value="NZ_BAAARV010000025.1"/>
</dbReference>
<gene>
    <name evidence="1" type="ORF">GCM10010170_035010</name>
</gene>
<reference evidence="2" key="1">
    <citation type="journal article" date="2019" name="Int. J. Syst. Evol. Microbiol.">
        <title>The Global Catalogue of Microorganisms (GCM) 10K type strain sequencing project: providing services to taxonomists for standard genome sequencing and annotation.</title>
        <authorList>
            <consortium name="The Broad Institute Genomics Platform"/>
            <consortium name="The Broad Institute Genome Sequencing Center for Infectious Disease"/>
            <person name="Wu L."/>
            <person name="Ma J."/>
        </authorList>
    </citation>
    <scope>NUCLEOTIDE SEQUENCE [LARGE SCALE GENOMIC DNA]</scope>
    <source>
        <strain evidence="2">JCM 3272</strain>
    </source>
</reference>
<proteinExistence type="predicted"/>
<protein>
    <submittedName>
        <fullName evidence="1">Uncharacterized protein</fullName>
    </submittedName>
</protein>
<dbReference type="Proteomes" id="UP001501444">
    <property type="component" value="Unassembled WGS sequence"/>
</dbReference>
<sequence length="72" mass="7929">MSNMVKVTSGEDTVLTTFVHEVSGPADSYQELPSGLWEQYQAHLGAAEESLRDVLAYLRTAPVVNPMDVYGR</sequence>
<accession>A0ABN3GA98</accession>
<keyword evidence="2" id="KW-1185">Reference proteome</keyword>
<organism evidence="1 2">
    <name type="scientific">Dactylosporangium salmoneum</name>
    <dbReference type="NCBI Taxonomy" id="53361"/>
    <lineage>
        <taxon>Bacteria</taxon>
        <taxon>Bacillati</taxon>
        <taxon>Actinomycetota</taxon>
        <taxon>Actinomycetes</taxon>
        <taxon>Micromonosporales</taxon>
        <taxon>Micromonosporaceae</taxon>
        <taxon>Dactylosporangium</taxon>
    </lineage>
</organism>
<evidence type="ECO:0000313" key="1">
    <source>
        <dbReference type="EMBL" id="GAA2347425.1"/>
    </source>
</evidence>